<dbReference type="CDD" id="cd07377">
    <property type="entry name" value="WHTH_GntR"/>
    <property type="match status" value="1"/>
</dbReference>
<dbReference type="Gene3D" id="3.40.640.10">
    <property type="entry name" value="Type I PLP-dependent aspartate aminotransferase-like (Major domain)"/>
    <property type="match status" value="1"/>
</dbReference>
<accession>A0ABU6MR70</accession>
<dbReference type="SUPFAM" id="SSF46785">
    <property type="entry name" value="Winged helix' DNA-binding domain"/>
    <property type="match status" value="1"/>
</dbReference>
<dbReference type="SMART" id="SM00345">
    <property type="entry name" value="HTH_GNTR"/>
    <property type="match status" value="1"/>
</dbReference>
<evidence type="ECO:0000256" key="2">
    <source>
        <dbReference type="ARBA" id="ARBA00005384"/>
    </source>
</evidence>
<dbReference type="InterPro" id="IPR036388">
    <property type="entry name" value="WH-like_DNA-bd_sf"/>
</dbReference>
<keyword evidence="3 9" id="KW-0032">Aminotransferase</keyword>
<sequence length="212" mass="23483">MNWKPDRKANKAVYRQIADYIEHGIASGEYLPDSMLPSERKLAIELGVNRSTVVAAYEELAAAGVVIRKKGSGTQVSSDIWGIAHKRIPNWGRYVEYGSFLPNLPLVQKIRNETQEHDIINLSSGELSPELFPATEFQSILAEMPFEAPLGYDHPQGNLELRKTITSHIKETKQIDTEPLSILITSGAQQALHLVIQCLLKPGDAVAIEDPS</sequence>
<evidence type="ECO:0000256" key="5">
    <source>
        <dbReference type="ARBA" id="ARBA00023015"/>
    </source>
</evidence>
<reference evidence="9 10" key="1">
    <citation type="submission" date="2023-03" db="EMBL/GenBank/DDBJ databases">
        <title>Bacillus Genome Sequencing.</title>
        <authorList>
            <person name="Dunlap C."/>
        </authorList>
    </citation>
    <scope>NUCLEOTIDE SEQUENCE [LARGE SCALE GENOMIC DNA]</scope>
    <source>
        <strain evidence="9 10">B-23453</strain>
    </source>
</reference>
<evidence type="ECO:0000256" key="3">
    <source>
        <dbReference type="ARBA" id="ARBA00022576"/>
    </source>
</evidence>
<feature type="non-terminal residue" evidence="9">
    <location>
        <position position="212"/>
    </location>
</feature>
<dbReference type="Gene3D" id="1.10.10.10">
    <property type="entry name" value="Winged helix-like DNA-binding domain superfamily/Winged helix DNA-binding domain"/>
    <property type="match status" value="1"/>
</dbReference>
<name>A0ABU6MR70_9BACI</name>
<dbReference type="InterPro" id="IPR004839">
    <property type="entry name" value="Aminotransferase_I/II_large"/>
</dbReference>
<comment type="caution">
    <text evidence="9">The sequence shown here is derived from an EMBL/GenBank/DDBJ whole genome shotgun (WGS) entry which is preliminary data.</text>
</comment>
<dbReference type="Pfam" id="PF00392">
    <property type="entry name" value="GntR"/>
    <property type="match status" value="1"/>
</dbReference>
<evidence type="ECO:0000259" key="8">
    <source>
        <dbReference type="PROSITE" id="PS50949"/>
    </source>
</evidence>
<dbReference type="PANTHER" id="PTHR46577:SF1">
    <property type="entry name" value="HTH-TYPE TRANSCRIPTIONAL REGULATORY PROTEIN GABR"/>
    <property type="match status" value="1"/>
</dbReference>
<dbReference type="PRINTS" id="PR00035">
    <property type="entry name" value="HTHGNTR"/>
</dbReference>
<dbReference type="GO" id="GO:0008483">
    <property type="term" value="F:transaminase activity"/>
    <property type="evidence" value="ECO:0007669"/>
    <property type="project" value="UniProtKB-KW"/>
</dbReference>
<dbReference type="RefSeq" id="WP_328006999.1">
    <property type="nucleotide sequence ID" value="NZ_JARMAB010000037.1"/>
</dbReference>
<gene>
    <name evidence="9" type="ORF">P4T90_21140</name>
</gene>
<evidence type="ECO:0000256" key="4">
    <source>
        <dbReference type="ARBA" id="ARBA00022898"/>
    </source>
</evidence>
<comment type="cofactor">
    <cofactor evidence="1">
        <name>pyridoxal 5'-phosphate</name>
        <dbReference type="ChEBI" id="CHEBI:597326"/>
    </cofactor>
</comment>
<dbReference type="InterPro" id="IPR000524">
    <property type="entry name" value="Tscrpt_reg_HTH_GntR"/>
</dbReference>
<keyword evidence="6" id="KW-0238">DNA-binding</keyword>
<dbReference type="Pfam" id="PF00155">
    <property type="entry name" value="Aminotran_1_2"/>
    <property type="match status" value="1"/>
</dbReference>
<keyword evidence="7" id="KW-0804">Transcription</keyword>
<evidence type="ECO:0000313" key="10">
    <source>
        <dbReference type="Proteomes" id="UP001341444"/>
    </source>
</evidence>
<evidence type="ECO:0000256" key="1">
    <source>
        <dbReference type="ARBA" id="ARBA00001933"/>
    </source>
</evidence>
<evidence type="ECO:0000256" key="7">
    <source>
        <dbReference type="ARBA" id="ARBA00023163"/>
    </source>
</evidence>
<dbReference type="InterPro" id="IPR015424">
    <property type="entry name" value="PyrdxlP-dep_Trfase"/>
</dbReference>
<organism evidence="9 10">
    <name type="scientific">Heyndrickxia acidicola</name>
    <dbReference type="NCBI Taxonomy" id="209389"/>
    <lineage>
        <taxon>Bacteria</taxon>
        <taxon>Bacillati</taxon>
        <taxon>Bacillota</taxon>
        <taxon>Bacilli</taxon>
        <taxon>Bacillales</taxon>
        <taxon>Bacillaceae</taxon>
        <taxon>Heyndrickxia</taxon>
    </lineage>
</organism>
<keyword evidence="5" id="KW-0805">Transcription regulation</keyword>
<evidence type="ECO:0000256" key="6">
    <source>
        <dbReference type="ARBA" id="ARBA00023125"/>
    </source>
</evidence>
<dbReference type="SUPFAM" id="SSF53383">
    <property type="entry name" value="PLP-dependent transferases"/>
    <property type="match status" value="1"/>
</dbReference>
<dbReference type="PROSITE" id="PS50949">
    <property type="entry name" value="HTH_GNTR"/>
    <property type="match status" value="1"/>
</dbReference>
<dbReference type="InterPro" id="IPR015422">
    <property type="entry name" value="PyrdxlP-dep_Trfase_small"/>
</dbReference>
<proteinExistence type="inferred from homology"/>
<dbReference type="InterPro" id="IPR036390">
    <property type="entry name" value="WH_DNA-bd_sf"/>
</dbReference>
<keyword evidence="4" id="KW-0663">Pyridoxal phosphate</keyword>
<protein>
    <submittedName>
        <fullName evidence="9">Aminotransferase class I/II-fold pyridoxal phosphate-dependent enzyme</fullName>
    </submittedName>
</protein>
<dbReference type="Proteomes" id="UP001341444">
    <property type="component" value="Unassembled WGS sequence"/>
</dbReference>
<dbReference type="PANTHER" id="PTHR46577">
    <property type="entry name" value="HTH-TYPE TRANSCRIPTIONAL REGULATORY PROTEIN GABR"/>
    <property type="match status" value="1"/>
</dbReference>
<comment type="similarity">
    <text evidence="2">In the C-terminal section; belongs to the class-I pyridoxal-phosphate-dependent aminotransferase family.</text>
</comment>
<dbReference type="InterPro" id="IPR051446">
    <property type="entry name" value="HTH_trans_reg/aminotransferase"/>
</dbReference>
<feature type="domain" description="HTH gntR-type" evidence="8">
    <location>
        <begin position="11"/>
        <end position="79"/>
    </location>
</feature>
<keyword evidence="10" id="KW-1185">Reference proteome</keyword>
<keyword evidence="3 9" id="KW-0808">Transferase</keyword>
<evidence type="ECO:0000313" key="9">
    <source>
        <dbReference type="EMBL" id="MED1205545.1"/>
    </source>
</evidence>
<dbReference type="EMBL" id="JARMAB010000037">
    <property type="protein sequence ID" value="MED1205545.1"/>
    <property type="molecule type" value="Genomic_DNA"/>
</dbReference>
<dbReference type="InterPro" id="IPR015421">
    <property type="entry name" value="PyrdxlP-dep_Trfase_major"/>
</dbReference>
<dbReference type="Gene3D" id="3.90.1150.10">
    <property type="entry name" value="Aspartate Aminotransferase, domain 1"/>
    <property type="match status" value="1"/>
</dbReference>